<dbReference type="PROSITE" id="PS51752">
    <property type="entry name" value="JACALIN_LECTIN"/>
    <property type="match status" value="4"/>
</dbReference>
<dbReference type="InterPro" id="IPR036404">
    <property type="entry name" value="Jacalin-like_lectin_dom_sf"/>
</dbReference>
<dbReference type="EMBL" id="CAKOAT010104377">
    <property type="protein sequence ID" value="CAH8326320.1"/>
    <property type="molecule type" value="Genomic_DNA"/>
</dbReference>
<feature type="domain" description="Jacalin-type lectin" evidence="4">
    <location>
        <begin position="398"/>
        <end position="510"/>
    </location>
</feature>
<dbReference type="Gene3D" id="2.100.10.30">
    <property type="entry name" value="Jacalin-like lectin domain"/>
    <property type="match status" value="5"/>
</dbReference>
<organism evidence="5 6">
    <name type="scientific">Eruca vesicaria subsp. sativa</name>
    <name type="common">Garden rocket</name>
    <name type="synonym">Eruca sativa</name>
    <dbReference type="NCBI Taxonomy" id="29727"/>
    <lineage>
        <taxon>Eukaryota</taxon>
        <taxon>Viridiplantae</taxon>
        <taxon>Streptophyta</taxon>
        <taxon>Embryophyta</taxon>
        <taxon>Tracheophyta</taxon>
        <taxon>Spermatophyta</taxon>
        <taxon>Magnoliopsida</taxon>
        <taxon>eudicotyledons</taxon>
        <taxon>Gunneridae</taxon>
        <taxon>Pentapetalae</taxon>
        <taxon>rosids</taxon>
        <taxon>malvids</taxon>
        <taxon>Brassicales</taxon>
        <taxon>Brassicaceae</taxon>
        <taxon>Brassiceae</taxon>
        <taxon>Eruca</taxon>
    </lineage>
</organism>
<evidence type="ECO:0000313" key="5">
    <source>
        <dbReference type="EMBL" id="CAH8326320.1"/>
    </source>
</evidence>
<feature type="domain" description="Jacalin-type lectin" evidence="4">
    <location>
        <begin position="124"/>
        <end position="265"/>
    </location>
</feature>
<accession>A0ABC8JP02</accession>
<dbReference type="PANTHER" id="PTHR47293:SF66">
    <property type="entry name" value="JACALIN-RELATED LECTIN 11-RELATED"/>
    <property type="match status" value="1"/>
</dbReference>
<gene>
    <name evidence="5" type="ORF">ERUC_LOCUS10617</name>
</gene>
<dbReference type="InterPro" id="IPR033734">
    <property type="entry name" value="Jacalin-like_lectin_dom_plant"/>
</dbReference>
<dbReference type="FunFam" id="2.100.10.30:FF:000001">
    <property type="entry name" value="Jacalin-related lectin 33"/>
    <property type="match status" value="2"/>
</dbReference>
<comment type="similarity">
    <text evidence="1">Belongs to the jacalin lectin family.</text>
</comment>
<dbReference type="Proteomes" id="UP001642260">
    <property type="component" value="Unassembled WGS sequence"/>
</dbReference>
<name>A0ABC8JP02_ERUVS</name>
<evidence type="ECO:0000256" key="1">
    <source>
        <dbReference type="ARBA" id="ARBA00006568"/>
    </source>
</evidence>
<keyword evidence="2" id="KW-0430">Lectin</keyword>
<evidence type="ECO:0000256" key="2">
    <source>
        <dbReference type="ARBA" id="ARBA00022734"/>
    </source>
</evidence>
<dbReference type="CDD" id="cd09612">
    <property type="entry name" value="Jacalin"/>
    <property type="match status" value="3"/>
</dbReference>
<dbReference type="GO" id="GO:0030246">
    <property type="term" value="F:carbohydrate binding"/>
    <property type="evidence" value="ECO:0007669"/>
    <property type="project" value="UniProtKB-KW"/>
</dbReference>
<dbReference type="SUPFAM" id="SSF51101">
    <property type="entry name" value="Mannose-binding lectins"/>
    <property type="match status" value="4"/>
</dbReference>
<dbReference type="SMART" id="SM00915">
    <property type="entry name" value="Jacalin"/>
    <property type="match status" value="4"/>
</dbReference>
<feature type="domain" description="Jacalin-type lectin" evidence="4">
    <location>
        <begin position="268"/>
        <end position="390"/>
    </location>
</feature>
<sequence>MYGAAIRHIKFHFHYDKAGNEEIHERGVTTGTQHEFMINHPYEYITSVEGSYTVTQPYNCIVLTSLTFKTSKGRTSSTIGPVTGTKFVLESKGNAIVGFHGQVGSCVDSIGAYYAQVFPSQETSLKVEPKGGKGGVQWDDGSDYEGVTNIHVRCGLEGIQFIKFEYVKAGQTIVGPVHGASGRGMTQTFGINHLENEYLISVEGYYDESTGVIQSLRFITNKKTSDLMGFNEGTKFSLAANGKKIIGFLGFAEKNLNSLGAYFIRIPSTKSVMEGGQTTGRSYDDGGDFDGVRKVYVTFDGTAIWHIKFDYDKAGQVETRQRGGSYVVTQPYGCIVLRSLAFKTSKGRTAPTVGTVTGTKFVHESKGNVIVGFHGRVGSCIDSIGVYYSPLSPLAPPSEKIQGHGGDGGDSWNDGVFQNVKKIYVGQGDVGIAFLMFEYENETSEGLLGKEHGKKMLLGYEEFEFDYPSEYITSIEGCFDKKEGHKIVGFHGKSSAMISQIGVHVIPITE</sequence>
<evidence type="ECO:0000313" key="6">
    <source>
        <dbReference type="Proteomes" id="UP001642260"/>
    </source>
</evidence>
<keyword evidence="6" id="KW-1185">Reference proteome</keyword>
<keyword evidence="3" id="KW-0677">Repeat</keyword>
<protein>
    <recommendedName>
        <fullName evidence="4">Jacalin-type lectin domain-containing protein</fullName>
    </recommendedName>
</protein>
<dbReference type="AlphaFoldDB" id="A0ABC8JP02"/>
<feature type="domain" description="Jacalin-type lectin" evidence="4">
    <location>
        <begin position="1"/>
        <end position="116"/>
    </location>
</feature>
<dbReference type="Pfam" id="PF01419">
    <property type="entry name" value="Jacalin"/>
    <property type="match status" value="4"/>
</dbReference>
<reference evidence="5 6" key="1">
    <citation type="submission" date="2022-03" db="EMBL/GenBank/DDBJ databases">
        <authorList>
            <person name="Macdonald S."/>
            <person name="Ahmed S."/>
            <person name="Newling K."/>
        </authorList>
    </citation>
    <scope>NUCLEOTIDE SEQUENCE [LARGE SCALE GENOMIC DNA]</scope>
</reference>
<evidence type="ECO:0000256" key="3">
    <source>
        <dbReference type="ARBA" id="ARBA00022737"/>
    </source>
</evidence>
<proteinExistence type="inferred from homology"/>
<comment type="caution">
    <text evidence="5">The sequence shown here is derived from an EMBL/GenBank/DDBJ whole genome shotgun (WGS) entry which is preliminary data.</text>
</comment>
<dbReference type="InterPro" id="IPR001229">
    <property type="entry name" value="Jacalin-like_lectin_dom"/>
</dbReference>
<dbReference type="PANTHER" id="PTHR47293">
    <property type="entry name" value="JACALIN-RELATED LECTIN 3"/>
    <property type="match status" value="1"/>
</dbReference>
<evidence type="ECO:0000259" key="4">
    <source>
        <dbReference type="PROSITE" id="PS51752"/>
    </source>
</evidence>